<keyword evidence="13" id="KW-0410">Iron transport</keyword>
<evidence type="ECO:0000256" key="4">
    <source>
        <dbReference type="ARBA" id="ARBA00022475"/>
    </source>
</evidence>
<feature type="transmembrane region" description="Helical" evidence="13">
    <location>
        <begin position="651"/>
        <end position="674"/>
    </location>
</feature>
<dbReference type="SUPFAM" id="SSF52540">
    <property type="entry name" value="P-loop containing nucleoside triphosphate hydrolases"/>
    <property type="match status" value="1"/>
</dbReference>
<dbReference type="GO" id="GO:0005525">
    <property type="term" value="F:GTP binding"/>
    <property type="evidence" value="ECO:0007669"/>
    <property type="project" value="UniProtKB-KW"/>
</dbReference>
<dbReference type="AlphaFoldDB" id="L0FAW9"/>
<keyword evidence="8 11" id="KW-0342">GTP-binding</keyword>
<dbReference type="PANTHER" id="PTHR43185:SF2">
    <property type="entry name" value="FERROUS IRON TRANSPORT PROTEIN B"/>
    <property type="match status" value="1"/>
</dbReference>
<name>L0FAW9_DESDL</name>
<dbReference type="InterPro" id="IPR003373">
    <property type="entry name" value="Fe2_transport_prot-B"/>
</dbReference>
<dbReference type="Pfam" id="PF07664">
    <property type="entry name" value="FeoB_C"/>
    <property type="match status" value="1"/>
</dbReference>
<feature type="domain" description="FeoB-type G" evidence="14">
    <location>
        <begin position="9"/>
        <end position="171"/>
    </location>
</feature>
<keyword evidence="5 13" id="KW-0812">Transmembrane</keyword>
<dbReference type="GO" id="GO:0046872">
    <property type="term" value="F:metal ion binding"/>
    <property type="evidence" value="ECO:0007669"/>
    <property type="project" value="UniProtKB-KW"/>
</dbReference>
<dbReference type="CDD" id="cd01879">
    <property type="entry name" value="FeoB"/>
    <property type="match status" value="1"/>
</dbReference>
<keyword evidence="13" id="KW-0408">Iron</keyword>
<keyword evidence="7 13" id="KW-1133">Transmembrane helix</keyword>
<feature type="binding site" evidence="12">
    <location>
        <position position="27"/>
    </location>
    <ligand>
        <name>Mg(2+)</name>
        <dbReference type="ChEBI" id="CHEBI:18420"/>
        <label>2</label>
    </ligand>
</feature>
<organism evidence="15 16">
    <name type="scientific">Desulfitobacterium dichloroeliminans (strain LMG P-21439 / DCA1)</name>
    <dbReference type="NCBI Taxonomy" id="871963"/>
    <lineage>
        <taxon>Bacteria</taxon>
        <taxon>Bacillati</taxon>
        <taxon>Bacillota</taxon>
        <taxon>Clostridia</taxon>
        <taxon>Eubacteriales</taxon>
        <taxon>Desulfitobacteriaceae</taxon>
        <taxon>Desulfitobacterium</taxon>
    </lineage>
</organism>
<keyword evidence="9 13" id="KW-0472">Membrane</keyword>
<dbReference type="InterPro" id="IPR030389">
    <property type="entry name" value="G_FEOB_dom"/>
</dbReference>
<comment type="caution">
    <text evidence="13">Lacks conserved residue(s) required for the propagation of feature annotation.</text>
</comment>
<evidence type="ECO:0000313" key="16">
    <source>
        <dbReference type="Proteomes" id="UP000010797"/>
    </source>
</evidence>
<evidence type="ECO:0000256" key="12">
    <source>
        <dbReference type="PIRSR" id="PIRSR603373-2"/>
    </source>
</evidence>
<evidence type="ECO:0000256" key="2">
    <source>
        <dbReference type="ARBA" id="ARBA00004651"/>
    </source>
</evidence>
<gene>
    <name evidence="15" type="ordered locus">Desdi_2657</name>
</gene>
<dbReference type="InterPro" id="IPR027417">
    <property type="entry name" value="P-loop_NTPase"/>
</dbReference>
<keyword evidence="4" id="KW-1003">Cell membrane</keyword>
<feature type="binding site" evidence="11">
    <location>
        <begin position="16"/>
        <end position="23"/>
    </location>
    <ligand>
        <name>GTP</name>
        <dbReference type="ChEBI" id="CHEBI:37565"/>
        <label>1</label>
    </ligand>
</feature>
<protein>
    <recommendedName>
        <fullName evidence="10 13">Ferrous iron transport protein B</fullName>
    </recommendedName>
</protein>
<feature type="transmembrane region" description="Helical" evidence="13">
    <location>
        <begin position="320"/>
        <end position="342"/>
    </location>
</feature>
<feature type="transmembrane region" description="Helical" evidence="13">
    <location>
        <begin position="497"/>
        <end position="518"/>
    </location>
</feature>
<feature type="transmembrane region" description="Helical" evidence="13">
    <location>
        <begin position="383"/>
        <end position="410"/>
    </location>
</feature>
<dbReference type="Pfam" id="PF02421">
    <property type="entry name" value="FeoB_N"/>
    <property type="match status" value="1"/>
</dbReference>
<evidence type="ECO:0000256" key="3">
    <source>
        <dbReference type="ARBA" id="ARBA00022448"/>
    </source>
</evidence>
<dbReference type="Gene3D" id="3.40.50.300">
    <property type="entry name" value="P-loop containing nucleotide triphosphate hydrolases"/>
    <property type="match status" value="1"/>
</dbReference>
<evidence type="ECO:0000256" key="10">
    <source>
        <dbReference type="NCBIfam" id="TIGR00437"/>
    </source>
</evidence>
<dbReference type="NCBIfam" id="TIGR00437">
    <property type="entry name" value="feoB"/>
    <property type="match status" value="1"/>
</dbReference>
<keyword evidence="16" id="KW-1185">Reference proteome</keyword>
<feature type="binding site" evidence="12">
    <location>
        <position position="31"/>
    </location>
    <ligand>
        <name>Mg(2+)</name>
        <dbReference type="ChEBI" id="CHEBI:18420"/>
        <label>2</label>
    </ligand>
</feature>
<evidence type="ECO:0000256" key="7">
    <source>
        <dbReference type="ARBA" id="ARBA00022989"/>
    </source>
</evidence>
<evidence type="ECO:0000256" key="11">
    <source>
        <dbReference type="PIRSR" id="PIRSR603373-1"/>
    </source>
</evidence>
<dbReference type="Gene3D" id="1.10.287.1770">
    <property type="match status" value="1"/>
</dbReference>
<dbReference type="Proteomes" id="UP000010797">
    <property type="component" value="Chromosome"/>
</dbReference>
<feature type="binding site" evidence="12">
    <location>
        <position position="30"/>
    </location>
    <ligand>
        <name>Mg(2+)</name>
        <dbReference type="ChEBI" id="CHEBI:18420"/>
        <label>2</label>
    </ligand>
</feature>
<reference evidence="16" key="1">
    <citation type="submission" date="2012-02" db="EMBL/GenBank/DDBJ databases">
        <title>Complete sequence of Desulfitobacterium dichloroeliminans LMG P-21439.</title>
        <authorList>
            <person name="Lucas S."/>
            <person name="Han J."/>
            <person name="Lapidus A."/>
            <person name="Cheng J.-F."/>
            <person name="Goodwin L."/>
            <person name="Pitluck S."/>
            <person name="Peters L."/>
            <person name="Ovchinnikova G."/>
            <person name="Teshima H."/>
            <person name="Detter J.C."/>
            <person name="Han C."/>
            <person name="Tapia R."/>
            <person name="Land M."/>
            <person name="Hauser L."/>
            <person name="Kyrpides N."/>
            <person name="Ivanova N."/>
            <person name="Pagani I."/>
            <person name="Kruse T."/>
            <person name="de Vos W.M."/>
            <person name="Boon N."/>
            <person name="Smidt H."/>
            <person name="Woyke T."/>
        </authorList>
    </citation>
    <scope>NUCLEOTIDE SEQUENCE [LARGE SCALE GENOMIC DNA]</scope>
    <source>
        <strain evidence="16">LMG P-21439 / DCA1</strain>
    </source>
</reference>
<comment type="similarity">
    <text evidence="13">Belongs to the TRAFAC class TrmE-Era-EngA-EngB-Septin-like GTPase superfamily. FeoB GTPase (TC 9.A.8) family.</text>
</comment>
<feature type="transmembrane region" description="Helical" evidence="13">
    <location>
        <begin position="686"/>
        <end position="710"/>
    </location>
</feature>
<evidence type="ECO:0000259" key="14">
    <source>
        <dbReference type="PROSITE" id="PS51711"/>
    </source>
</evidence>
<accession>L0FAW9</accession>
<dbReference type="InterPro" id="IPR041069">
    <property type="entry name" value="FeoB_Cyto"/>
</dbReference>
<dbReference type="Pfam" id="PF07670">
    <property type="entry name" value="Gate"/>
    <property type="match status" value="2"/>
</dbReference>
<sequence length="715" mass="78550">MNLKIAEDQWVIALAGNPNVGKSTVFNALTGLRQHTGNWPGKTVNNAQGYFAYHHQKFMLVDLPGTYSLLAHSVEEEIARDFICFGQPDATVVVLDATSLERNLNLALQIMEITPRIVVCVNLMDEASKRGIHIDIAALQQELGVPVVATAARHNQGLQELQRSIYEIAVEKQATQPKQIVYSEDVEKAIRMLQPKIEKVGMGSILSPRWLALRLLDSNPAFIEEIGRFVSLHREGEGQPKKRGGKNGIMSSINPADPFLKLYKDSEGIRDTYGHSLGDRVVTDIFSYSEKLANQVVCREGKKESEWRARIDRIVISRAFGYPIMLGLLGLIFWITIVGANLPSQLLATVLFGFQDVLSQGFHAVGAPAWLHGVIVLGAYRTLAWVVAVMLPPMAIFFPLFTILEDLGYLPRVAFNMDHMFKKAKACGKQCLTMCMGFGCNAAGVVSARIIDSPRERLLAILTNNFVPCNGRFPTLIAIATIFVTGMAALSQSILAVGSVVLIVLVGIFMTFAVSWALSMTLLKGEPSSLVLELPPYRRPKIRAVLYRSMLDRTLFVLRRAIVVAAPAGAVTWILANITVGDASIIGHMAAFLDPLAKAIGLDGFILLAFILGIPANEIVIPILLMSYLATGQLTEFNSLMELKEVLLAHGWTWLTALNVMLFSLLHWPCATTLISMYKETGSKKWTALGFFLPTIIAFIVCFAVAQIVYGLGLV</sequence>
<dbReference type="GO" id="GO:0015093">
    <property type="term" value="F:ferrous iron transmembrane transporter activity"/>
    <property type="evidence" value="ECO:0007669"/>
    <property type="project" value="UniProtKB-UniRule"/>
</dbReference>
<dbReference type="FunFam" id="3.40.50.300:FF:000969">
    <property type="entry name" value="Ferrous iron transporter B"/>
    <property type="match status" value="1"/>
</dbReference>
<evidence type="ECO:0000256" key="5">
    <source>
        <dbReference type="ARBA" id="ARBA00022692"/>
    </source>
</evidence>
<keyword evidence="13" id="KW-0406">Ion transport</keyword>
<evidence type="ECO:0000313" key="15">
    <source>
        <dbReference type="EMBL" id="AGA70073.1"/>
    </source>
</evidence>
<dbReference type="eggNOG" id="COG0370">
    <property type="taxonomic scope" value="Bacteria"/>
</dbReference>
<dbReference type="GO" id="GO:0005886">
    <property type="term" value="C:plasma membrane"/>
    <property type="evidence" value="ECO:0007669"/>
    <property type="project" value="UniProtKB-SubCell"/>
</dbReference>
<dbReference type="InterPro" id="IPR011640">
    <property type="entry name" value="Fe2_transport_prot_B_C"/>
</dbReference>
<evidence type="ECO:0000256" key="6">
    <source>
        <dbReference type="ARBA" id="ARBA00022741"/>
    </source>
</evidence>
<dbReference type="HOGENOM" id="CLU_013350_0_1_9"/>
<comment type="function">
    <text evidence="1 13">Probable transporter of a GTP-driven Fe(2+) uptake system.</text>
</comment>
<proteinExistence type="inferred from homology"/>
<dbReference type="InterPro" id="IPR050860">
    <property type="entry name" value="FeoB_GTPase"/>
</dbReference>
<evidence type="ECO:0000256" key="8">
    <source>
        <dbReference type="ARBA" id="ARBA00023134"/>
    </source>
</evidence>
<keyword evidence="12" id="KW-0479">Metal-binding</keyword>
<evidence type="ECO:0000256" key="9">
    <source>
        <dbReference type="ARBA" id="ARBA00023136"/>
    </source>
</evidence>
<keyword evidence="6 11" id="KW-0547">Nucleotide-binding</keyword>
<dbReference type="Pfam" id="PF17910">
    <property type="entry name" value="FeoB_Cyto"/>
    <property type="match status" value="1"/>
</dbReference>
<comment type="subcellular location">
    <subcellularLocation>
        <location evidence="2 13">Cell membrane</location>
        <topology evidence="2 13">Multi-pass membrane protein</topology>
    </subcellularLocation>
</comment>
<feature type="transmembrane region" description="Helical" evidence="13">
    <location>
        <begin position="605"/>
        <end position="631"/>
    </location>
</feature>
<dbReference type="EMBL" id="CP003344">
    <property type="protein sequence ID" value="AGA70073.1"/>
    <property type="molecule type" value="Genomic_DNA"/>
</dbReference>
<dbReference type="PROSITE" id="PS51711">
    <property type="entry name" value="G_FEOB"/>
    <property type="match status" value="1"/>
</dbReference>
<keyword evidence="3 13" id="KW-0813">Transport</keyword>
<dbReference type="KEGG" id="ddl:Desdi_2657"/>
<feature type="transmembrane region" description="Helical" evidence="13">
    <location>
        <begin position="471"/>
        <end position="490"/>
    </location>
</feature>
<feature type="binding site" evidence="11">
    <location>
        <begin position="62"/>
        <end position="65"/>
    </location>
    <ligand>
        <name>GTP</name>
        <dbReference type="ChEBI" id="CHEBI:37565"/>
        <label>1</label>
    </ligand>
</feature>
<feature type="binding site" evidence="12">
    <location>
        <position position="28"/>
    </location>
    <ligand>
        <name>Mg(2+)</name>
        <dbReference type="ChEBI" id="CHEBI:18420"/>
        <label>2</label>
    </ligand>
</feature>
<evidence type="ECO:0000256" key="1">
    <source>
        <dbReference type="ARBA" id="ARBA00003926"/>
    </source>
</evidence>
<dbReference type="PANTHER" id="PTHR43185">
    <property type="entry name" value="FERROUS IRON TRANSPORT PROTEIN B"/>
    <property type="match status" value="1"/>
</dbReference>
<evidence type="ECO:0000256" key="13">
    <source>
        <dbReference type="RuleBase" id="RU362098"/>
    </source>
</evidence>
<feature type="binding site" evidence="11">
    <location>
        <begin position="122"/>
        <end position="125"/>
    </location>
    <ligand>
        <name>GTP</name>
        <dbReference type="ChEBI" id="CHEBI:37565"/>
        <label>1</label>
    </ligand>
</feature>
<dbReference type="STRING" id="871963.Desdi_2657"/>
<keyword evidence="12" id="KW-0460">Magnesium</keyword>
<dbReference type="InterPro" id="IPR011642">
    <property type="entry name" value="Gate_dom"/>
</dbReference>